<name>A0A1X7VWN9_AMPQE</name>
<protein>
    <recommendedName>
        <fullName evidence="1">Reverse transcriptase domain-containing protein</fullName>
    </recommendedName>
</protein>
<dbReference type="EnsemblMetazoa" id="Aqu2.1.44553_001">
    <property type="protein sequence ID" value="Aqu2.1.44553_001"/>
    <property type="gene ID" value="Aqu2.1.44553"/>
</dbReference>
<proteinExistence type="predicted"/>
<evidence type="ECO:0000313" key="2">
    <source>
        <dbReference type="EnsemblMetazoa" id="Aqu2.1.44553_001"/>
    </source>
</evidence>
<dbReference type="SUPFAM" id="SSF56672">
    <property type="entry name" value="DNA/RNA polymerases"/>
    <property type="match status" value="1"/>
</dbReference>
<dbReference type="InterPro" id="IPR050951">
    <property type="entry name" value="Retrovirus_Pol_polyprotein"/>
</dbReference>
<sequence length="104" mass="11822">MNRQCAQLAGAKVFRKLDARSGFWQIPLAEETCLLTPFVTPFRRYCFNKLPFGKPSAPEHFQKRMSRILEGLKGAICLVGDVLISGRNQEEHDAPSYPDSWSHI</sequence>
<dbReference type="CDD" id="cd01647">
    <property type="entry name" value="RT_LTR"/>
    <property type="match status" value="1"/>
</dbReference>
<dbReference type="InParanoid" id="A0A1X7VWN9"/>
<feature type="domain" description="Reverse transcriptase" evidence="1">
    <location>
        <begin position="4"/>
        <end position="93"/>
    </location>
</feature>
<organism evidence="2">
    <name type="scientific">Amphimedon queenslandica</name>
    <name type="common">Sponge</name>
    <dbReference type="NCBI Taxonomy" id="400682"/>
    <lineage>
        <taxon>Eukaryota</taxon>
        <taxon>Metazoa</taxon>
        <taxon>Porifera</taxon>
        <taxon>Demospongiae</taxon>
        <taxon>Heteroscleromorpha</taxon>
        <taxon>Haplosclerida</taxon>
        <taxon>Niphatidae</taxon>
        <taxon>Amphimedon</taxon>
    </lineage>
</organism>
<dbReference type="PANTHER" id="PTHR37984">
    <property type="entry name" value="PROTEIN CBG26694"/>
    <property type="match status" value="1"/>
</dbReference>
<dbReference type="InterPro" id="IPR043128">
    <property type="entry name" value="Rev_trsase/Diguanyl_cyclase"/>
</dbReference>
<dbReference type="Pfam" id="PF00078">
    <property type="entry name" value="RVT_1"/>
    <property type="match status" value="1"/>
</dbReference>
<dbReference type="eggNOG" id="KOG0017">
    <property type="taxonomic scope" value="Eukaryota"/>
</dbReference>
<dbReference type="InterPro" id="IPR000477">
    <property type="entry name" value="RT_dom"/>
</dbReference>
<evidence type="ECO:0000259" key="1">
    <source>
        <dbReference type="Pfam" id="PF00078"/>
    </source>
</evidence>
<dbReference type="Gene3D" id="3.30.70.270">
    <property type="match status" value="1"/>
</dbReference>
<reference evidence="2" key="1">
    <citation type="submission" date="2017-05" db="UniProtKB">
        <authorList>
            <consortium name="EnsemblMetazoa"/>
        </authorList>
    </citation>
    <scope>IDENTIFICATION</scope>
</reference>
<accession>A0A1X7VWN9</accession>
<dbReference type="AlphaFoldDB" id="A0A1X7VWN9"/>
<dbReference type="PANTHER" id="PTHR37984:SF5">
    <property type="entry name" value="PROTEIN NYNRIN-LIKE"/>
    <property type="match status" value="1"/>
</dbReference>
<dbReference type="Gene3D" id="3.10.10.10">
    <property type="entry name" value="HIV Type 1 Reverse Transcriptase, subunit A, domain 1"/>
    <property type="match status" value="1"/>
</dbReference>
<dbReference type="InterPro" id="IPR043502">
    <property type="entry name" value="DNA/RNA_pol_sf"/>
</dbReference>
<dbReference type="OMA" id="QEEHDAP"/>